<feature type="domain" description="DUF3592" evidence="2">
    <location>
        <begin position="77"/>
        <end position="156"/>
    </location>
</feature>
<dbReference type="InterPro" id="IPR021994">
    <property type="entry name" value="DUF3592"/>
</dbReference>
<proteinExistence type="predicted"/>
<sequence>MDQYTKLSAGVSKLQSDLLKDILSFGFMVGVIIGIIGFALLLIELGTLYKIYTIDKWPVIKNGAIIRDSYMENTSGSTTYSIFVVSEAYYNLYYRTRASFVYKINGKTYVGNKISFNEPWEANPMIAKIESDVLVKGAKVDIRVNPYDPSEAYIYNKSYRNYGLLFVGLVLSFIGIYVIIKS</sequence>
<reference evidence="3" key="2">
    <citation type="journal article" date="2018" name="Nat. Commun.">
        <title>Tailed giant Tupanvirus possesses the most complete translational apparatus of the known virosphere.</title>
        <authorList>
            <person name="Abrahao J."/>
            <person name="Silva L."/>
            <person name="Silva L.S."/>
            <person name="Khalil J.Y.B."/>
            <person name="Rodrigues R."/>
            <person name="Arantes T."/>
            <person name="Assis F."/>
            <person name="Boratto P."/>
            <person name="Andrade M."/>
            <person name="Kroon E.G."/>
            <person name="Ribeiro B."/>
            <person name="Bergier I."/>
            <person name="Seligmann H."/>
            <person name="Ghigo E."/>
            <person name="Colson P."/>
            <person name="Levasseur A."/>
            <person name="Kroemer G."/>
            <person name="Raoult D."/>
            <person name="La Scola B."/>
        </authorList>
    </citation>
    <scope>NUCLEOTIDE SEQUENCE [LARGE SCALE GENOMIC DNA]</scope>
    <source>
        <strain evidence="3">Deep ocean</strain>
    </source>
</reference>
<accession>A0A6N1NHH9</accession>
<protein>
    <submittedName>
        <fullName evidence="3">Putative ORFan</fullName>
    </submittedName>
</protein>
<feature type="transmembrane region" description="Helical" evidence="1">
    <location>
        <begin position="162"/>
        <end position="180"/>
    </location>
</feature>
<dbReference type="EMBL" id="MF405918">
    <property type="protein sequence ID" value="QKU34594.1"/>
    <property type="molecule type" value="Genomic_DNA"/>
</dbReference>
<reference evidence="3" key="1">
    <citation type="submission" date="2017-06" db="EMBL/GenBank/DDBJ databases">
        <authorList>
            <person name="Assis F.L."/>
            <person name="Abrahao J.S."/>
            <person name="Silva L."/>
            <person name="Khalil J.B."/>
            <person name="Rodrigues R."/>
            <person name="Silva L.S."/>
            <person name="Boratto P."/>
            <person name="Andrade M."/>
            <person name="Kroon E.G."/>
            <person name="Ribeiro B."/>
            <person name="Bergier I."/>
            <person name="Seligmann H."/>
            <person name="Ghigo E."/>
            <person name="Colson P."/>
            <person name="Levasseur A."/>
            <person name="Raoult D."/>
            <person name="Scola B.L."/>
        </authorList>
    </citation>
    <scope>NUCLEOTIDE SEQUENCE</scope>
    <source>
        <strain evidence="3">Deep ocean</strain>
    </source>
</reference>
<evidence type="ECO:0000259" key="2">
    <source>
        <dbReference type="Pfam" id="PF12158"/>
    </source>
</evidence>
<evidence type="ECO:0000256" key="1">
    <source>
        <dbReference type="SAM" id="Phobius"/>
    </source>
</evidence>
<dbReference type="GeneID" id="80517923"/>
<dbReference type="KEGG" id="vg:80517923"/>
<dbReference type="RefSeq" id="YP_010781232.1">
    <property type="nucleotide sequence ID" value="NC_075038.1"/>
</dbReference>
<organism evidence="3">
    <name type="scientific">Tupanvirus deep ocean</name>
    <dbReference type="NCBI Taxonomy" id="2126984"/>
    <lineage>
        <taxon>Viruses</taxon>
        <taxon>Varidnaviria</taxon>
        <taxon>Bamfordvirae</taxon>
        <taxon>Nucleocytoviricota</taxon>
        <taxon>Megaviricetes</taxon>
        <taxon>Imitervirales</taxon>
        <taxon>Mimiviridae</taxon>
        <taxon>Megamimivirinae</taxon>
        <taxon>Tupanvirus</taxon>
        <taxon>Tupanvirus altamarinense</taxon>
    </lineage>
</organism>
<keyword evidence="1" id="KW-0472">Membrane</keyword>
<keyword evidence="1" id="KW-1133">Transmembrane helix</keyword>
<keyword evidence="1" id="KW-0812">Transmembrane</keyword>
<evidence type="ECO:0000313" key="3">
    <source>
        <dbReference type="EMBL" id="QKU34594.1"/>
    </source>
</evidence>
<feature type="transmembrane region" description="Helical" evidence="1">
    <location>
        <begin position="22"/>
        <end position="43"/>
    </location>
</feature>
<name>A0A6N1NHH9_9VIRU</name>
<dbReference type="Pfam" id="PF12158">
    <property type="entry name" value="DUF3592"/>
    <property type="match status" value="1"/>
</dbReference>